<proteinExistence type="inferred from homology"/>
<dbReference type="InterPro" id="IPR057980">
    <property type="entry name" value="TPR_INTS8"/>
</dbReference>
<feature type="non-terminal residue" evidence="7">
    <location>
        <position position="339"/>
    </location>
</feature>
<organism evidence="7 8">
    <name type="scientific">Nematostella vectensis</name>
    <name type="common">Starlet sea anemone</name>
    <dbReference type="NCBI Taxonomy" id="45351"/>
    <lineage>
        <taxon>Eukaryota</taxon>
        <taxon>Metazoa</taxon>
        <taxon>Cnidaria</taxon>
        <taxon>Anthozoa</taxon>
        <taxon>Hexacorallia</taxon>
        <taxon>Actiniaria</taxon>
        <taxon>Edwardsiidae</taxon>
        <taxon>Nematostella</taxon>
    </lineage>
</organism>
<dbReference type="InterPro" id="IPR038751">
    <property type="entry name" value="INTS8"/>
</dbReference>
<evidence type="ECO:0000256" key="4">
    <source>
        <dbReference type="ARBA" id="ARBA00022454"/>
    </source>
</evidence>
<evidence type="ECO:0000313" key="8">
    <source>
        <dbReference type="Proteomes" id="UP000001593"/>
    </source>
</evidence>
<feature type="domain" description="INTS8 TPR repeats" evidence="6">
    <location>
        <begin position="3"/>
        <end position="332"/>
    </location>
</feature>
<dbReference type="PANTHER" id="PTHR13350:SF1">
    <property type="entry name" value="INTEGRATOR COMPLEX SUBUNIT 8"/>
    <property type="match status" value="1"/>
</dbReference>
<reference evidence="7 8" key="1">
    <citation type="journal article" date="2007" name="Science">
        <title>Sea anemone genome reveals ancestral eumetazoan gene repertoire and genomic organization.</title>
        <authorList>
            <person name="Putnam N.H."/>
            <person name="Srivastava M."/>
            <person name="Hellsten U."/>
            <person name="Dirks B."/>
            <person name="Chapman J."/>
            <person name="Salamov A."/>
            <person name="Terry A."/>
            <person name="Shapiro H."/>
            <person name="Lindquist E."/>
            <person name="Kapitonov V.V."/>
            <person name="Jurka J."/>
            <person name="Genikhovich G."/>
            <person name="Grigoriev I.V."/>
            <person name="Lucas S.M."/>
            <person name="Steele R.E."/>
            <person name="Finnerty J.R."/>
            <person name="Technau U."/>
            <person name="Martindale M.Q."/>
            <person name="Rokhsar D.S."/>
        </authorList>
    </citation>
    <scope>NUCLEOTIDE SEQUENCE [LARGE SCALE GENOMIC DNA]</scope>
    <source>
        <strain evidence="8">CH2 X CH6</strain>
    </source>
</reference>
<dbReference type="HOGENOM" id="CLU_820322_0_0_1"/>
<comment type="similarity">
    <text evidence="3">Belongs to the Integrator subunit 8 family.</text>
</comment>
<comment type="subcellular location">
    <subcellularLocation>
        <location evidence="2">Chromosome</location>
    </subcellularLocation>
    <subcellularLocation>
        <location evidence="1">Nucleus</location>
    </subcellularLocation>
</comment>
<dbReference type="InParanoid" id="A7T669"/>
<evidence type="ECO:0000256" key="3">
    <source>
        <dbReference type="ARBA" id="ARBA00007147"/>
    </source>
</evidence>
<evidence type="ECO:0000256" key="5">
    <source>
        <dbReference type="ARBA" id="ARBA00023242"/>
    </source>
</evidence>
<dbReference type="eggNOG" id="ENOG502QQS8">
    <property type="taxonomic scope" value="Eukaryota"/>
</dbReference>
<dbReference type="STRING" id="45351.A7T669"/>
<keyword evidence="5" id="KW-0539">Nucleus</keyword>
<dbReference type="PANTHER" id="PTHR13350">
    <property type="entry name" value="INTEGRATOR COMPLEX SUBUNIT 8"/>
    <property type="match status" value="1"/>
</dbReference>
<evidence type="ECO:0000259" key="6">
    <source>
        <dbReference type="Pfam" id="PF25756"/>
    </source>
</evidence>
<dbReference type="EMBL" id="DS471444">
    <property type="protein sequence ID" value="EDO28539.1"/>
    <property type="molecule type" value="Genomic_DNA"/>
</dbReference>
<evidence type="ECO:0000313" key="7">
    <source>
        <dbReference type="EMBL" id="EDO28539.1"/>
    </source>
</evidence>
<keyword evidence="8" id="KW-1185">Reference proteome</keyword>
<evidence type="ECO:0000256" key="2">
    <source>
        <dbReference type="ARBA" id="ARBA00004286"/>
    </source>
</evidence>
<dbReference type="GO" id="GO:0005634">
    <property type="term" value="C:nucleus"/>
    <property type="evidence" value="ECO:0007669"/>
    <property type="project" value="UniProtKB-SubCell"/>
</dbReference>
<dbReference type="AlphaFoldDB" id="A7T669"/>
<sequence>EYEISVSLLRYALEQIEGLTLGPVERIRNSLHQELLVLDIKLNSGKNKNEDLSEQVKSYIWQTGKRTDLQPSIERHTVAYLLNNKETAFLTNLMNEMEDVHNTDYRLLGGLLATTCSSITKPQGWRKPVRQLWDGVLRVFSSTTQQKRPQEGPGISIRRDATNINLSGLLCFVDKITESSSLDLLISCLVRLHNLAKEGNDNHREVFSSLSHLWPTSVTNRSDVNFEHIDIALSHVTNHAITVEPHNTTWLHTQGDLYLDSRNYSAALKCYLKAGSISSLSFNQPVPPTVWDTQVFKKMVICCMSLKAHIQAALLCQCVDPVDFMTAFKAFQLAVVSRY</sequence>
<gene>
    <name evidence="7" type="ORF">NEMVEDRAFT_v1g222886</name>
</gene>
<dbReference type="Pfam" id="PF25756">
    <property type="entry name" value="TPR_INTS8"/>
    <property type="match status" value="1"/>
</dbReference>
<dbReference type="KEGG" id="nve:5498992"/>
<dbReference type="Proteomes" id="UP000001593">
    <property type="component" value="Unassembled WGS sequence"/>
</dbReference>
<dbReference type="OMA" id="MNEMEDV"/>
<accession>A7T669</accession>
<dbReference type="GO" id="GO:0034472">
    <property type="term" value="P:snRNA 3'-end processing"/>
    <property type="evidence" value="ECO:0007669"/>
    <property type="project" value="InterPro"/>
</dbReference>
<name>A7T669_NEMVE</name>
<dbReference type="PhylomeDB" id="A7T669"/>
<evidence type="ECO:0000256" key="1">
    <source>
        <dbReference type="ARBA" id="ARBA00004123"/>
    </source>
</evidence>
<protein>
    <recommendedName>
        <fullName evidence="6">INTS8 TPR repeats domain-containing protein</fullName>
    </recommendedName>
</protein>
<keyword evidence="4" id="KW-0158">Chromosome</keyword>
<dbReference type="GO" id="GO:0005694">
    <property type="term" value="C:chromosome"/>
    <property type="evidence" value="ECO:0007669"/>
    <property type="project" value="UniProtKB-SubCell"/>
</dbReference>